<dbReference type="InterPro" id="IPR038003">
    <property type="entry name" value="A2-macroglobuin_RAP"/>
</dbReference>
<evidence type="ECO:0000259" key="4">
    <source>
        <dbReference type="Pfam" id="PF06400"/>
    </source>
</evidence>
<protein>
    <submittedName>
        <fullName evidence="6">Alpha-2-macroglobulin receptor-associated protein-like</fullName>
    </submittedName>
</protein>
<dbReference type="PANTHER" id="PTHR16560:SF2">
    <property type="entry name" value="ALPHA-2-MACROGLOBULIN RECEPTOR-ASSOCIATED PROTEIN"/>
    <property type="match status" value="1"/>
</dbReference>
<dbReference type="InterPro" id="IPR036744">
    <property type="entry name" value="RAP_sf"/>
</dbReference>
<feature type="domain" description="Alpha-2-macroglobulin RAP C-terminal" evidence="5">
    <location>
        <begin position="125"/>
        <end position="334"/>
    </location>
</feature>
<dbReference type="InterPro" id="IPR010483">
    <property type="entry name" value="Alpha_2_MRAP_C"/>
</dbReference>
<dbReference type="GO" id="GO:0008201">
    <property type="term" value="F:heparin binding"/>
    <property type="evidence" value="ECO:0007669"/>
    <property type="project" value="InterPro"/>
</dbReference>
<feature type="chain" id="PRO_5026307765" evidence="3">
    <location>
        <begin position="17"/>
        <end position="334"/>
    </location>
</feature>
<gene>
    <name evidence="6" type="primary">Lrpap1</name>
</gene>
<reference evidence="6" key="1">
    <citation type="submission" date="2020-04" db="EMBL/GenBank/DDBJ databases">
        <authorList>
            <person name="Neveu A P."/>
        </authorList>
    </citation>
    <scope>NUCLEOTIDE SEQUENCE</scope>
    <source>
        <tissue evidence="6">Whole embryo</tissue>
    </source>
</reference>
<feature type="coiled-coil region" evidence="1">
    <location>
        <begin position="142"/>
        <end position="213"/>
    </location>
</feature>
<keyword evidence="3" id="KW-0732">Signal</keyword>
<dbReference type="PANTHER" id="PTHR16560">
    <property type="entry name" value="ALPHA-2-MACROGLOBULIN RECEPTOR-ASSOCIATED PROTEIN"/>
    <property type="match status" value="1"/>
</dbReference>
<evidence type="ECO:0000256" key="3">
    <source>
        <dbReference type="SAM" id="SignalP"/>
    </source>
</evidence>
<dbReference type="GO" id="GO:0048259">
    <property type="term" value="P:regulation of receptor-mediated endocytosis"/>
    <property type="evidence" value="ECO:0007669"/>
    <property type="project" value="TreeGrafter"/>
</dbReference>
<feature type="region of interest" description="Disordered" evidence="2">
    <location>
        <begin position="278"/>
        <end position="299"/>
    </location>
</feature>
<name>A0A6F9DJY7_9ASCI</name>
<accession>A0A6F9DJY7</accession>
<dbReference type="EMBL" id="LR787649">
    <property type="protein sequence ID" value="CAB3263511.1"/>
    <property type="molecule type" value="mRNA"/>
</dbReference>
<evidence type="ECO:0000313" key="6">
    <source>
        <dbReference type="EMBL" id="CAB3263511.1"/>
    </source>
</evidence>
<feature type="signal peptide" evidence="3">
    <location>
        <begin position="1"/>
        <end position="16"/>
    </location>
</feature>
<dbReference type="Pfam" id="PF06401">
    <property type="entry name" value="Alpha-2-MRAP_C"/>
    <property type="match status" value="1"/>
</dbReference>
<dbReference type="GO" id="GO:0005783">
    <property type="term" value="C:endoplasmic reticulum"/>
    <property type="evidence" value="ECO:0007669"/>
    <property type="project" value="InterPro"/>
</dbReference>
<keyword evidence="1" id="KW-0175">Coiled coil</keyword>
<evidence type="ECO:0000256" key="2">
    <source>
        <dbReference type="SAM" id="MobiDB-lite"/>
    </source>
</evidence>
<feature type="domain" description="Alpha-2-macroglobulin receptor-associated protein" evidence="4">
    <location>
        <begin position="18"/>
        <end position="108"/>
    </location>
</feature>
<dbReference type="Pfam" id="PF06400">
    <property type="entry name" value="Alpha-2-MRAP_N"/>
    <property type="match status" value="1"/>
</dbReference>
<dbReference type="AlphaFoldDB" id="A0A6F9DJY7"/>
<proteinExistence type="evidence at transcript level"/>
<dbReference type="GO" id="GO:0048019">
    <property type="term" value="F:receptor antagonist activity"/>
    <property type="evidence" value="ECO:0007669"/>
    <property type="project" value="InterPro"/>
</dbReference>
<evidence type="ECO:0000256" key="1">
    <source>
        <dbReference type="SAM" id="Coils"/>
    </source>
</evidence>
<evidence type="ECO:0000259" key="5">
    <source>
        <dbReference type="Pfam" id="PF06401"/>
    </source>
</evidence>
<organism evidence="6">
    <name type="scientific">Phallusia mammillata</name>
    <dbReference type="NCBI Taxonomy" id="59560"/>
    <lineage>
        <taxon>Eukaryota</taxon>
        <taxon>Metazoa</taxon>
        <taxon>Chordata</taxon>
        <taxon>Tunicata</taxon>
        <taxon>Ascidiacea</taxon>
        <taxon>Phlebobranchia</taxon>
        <taxon>Ascidiidae</taxon>
        <taxon>Phallusia</taxon>
    </lineage>
</organism>
<dbReference type="GO" id="GO:0050750">
    <property type="term" value="F:low-density lipoprotein particle receptor binding"/>
    <property type="evidence" value="ECO:0007669"/>
    <property type="project" value="InterPro"/>
</dbReference>
<dbReference type="SUPFAM" id="SSF47045">
    <property type="entry name" value="RAP domain-like"/>
    <property type="match status" value="3"/>
</dbReference>
<dbReference type="Gene3D" id="1.20.81.10">
    <property type="entry name" value="RAP domain"/>
    <property type="match status" value="3"/>
</dbReference>
<sequence>MLGLCCMTVLVCCILAQDNTKENVNKAFSENQFRSSKVKQVWEKANRMEIPSVLLSDLFVELKEHDRSLMELKQSKLDGNENYDSLNRDLDRSFRKLMMKYGIVRDEEQTNIMGGKEPQSKQKPVFQDVQLNKLWVQTTKGKDLTKSELEKLHLEFKSHEEKLFEYQRLEDSVGKIKAISENSVEKFEHADDLREKEASLKHLEEEIRSSYDRIMLVSQKTKEGDTVPFSDPRAMELWKLANDGNHTESELLSIKEELQQFETRADKHRHFKDELRNSAAKIDHHGGKRAAPTEKLNRHQKLQEKVQDLAYKVKKMFKGLQERFASRVVSHNEL</sequence>
<keyword evidence="6" id="KW-0675">Receptor</keyword>
<dbReference type="InterPro" id="IPR009066">
    <property type="entry name" value="MG_RAP_rcpt_1"/>
</dbReference>